<proteinExistence type="predicted"/>
<keyword evidence="1" id="KW-0812">Transmembrane</keyword>
<dbReference type="Proteomes" id="UP000051643">
    <property type="component" value="Unassembled WGS sequence"/>
</dbReference>
<dbReference type="RefSeq" id="WP_057480583.1">
    <property type="nucleotide sequence ID" value="NZ_BMWR01000002.1"/>
</dbReference>
<name>A0A0Q9ZQA2_9FLAO</name>
<dbReference type="AlphaFoldDB" id="A0A0Q9ZQA2"/>
<feature type="transmembrane region" description="Helical" evidence="1">
    <location>
        <begin position="20"/>
        <end position="38"/>
    </location>
</feature>
<keyword evidence="1" id="KW-1133">Transmembrane helix</keyword>
<gene>
    <name evidence="2" type="ORF">APR42_02545</name>
</gene>
<feature type="transmembrane region" description="Helical" evidence="1">
    <location>
        <begin position="50"/>
        <end position="69"/>
    </location>
</feature>
<dbReference type="EMBL" id="LKTP01000001">
    <property type="protein sequence ID" value="KRG30760.1"/>
    <property type="molecule type" value="Genomic_DNA"/>
</dbReference>
<organism evidence="2 3">
    <name type="scientific">Salegentibacter mishustinae</name>
    <dbReference type="NCBI Taxonomy" id="270918"/>
    <lineage>
        <taxon>Bacteria</taxon>
        <taxon>Pseudomonadati</taxon>
        <taxon>Bacteroidota</taxon>
        <taxon>Flavobacteriia</taxon>
        <taxon>Flavobacteriales</taxon>
        <taxon>Flavobacteriaceae</taxon>
        <taxon>Salegentibacter</taxon>
    </lineage>
</organism>
<reference evidence="2" key="1">
    <citation type="submission" date="2015-10" db="EMBL/GenBank/DDBJ databases">
        <title>Draft genome sequence of Salegentibacter mishustinae KCTC 12263.</title>
        <authorList>
            <person name="Lin W."/>
            <person name="Zheng Q."/>
        </authorList>
    </citation>
    <scope>NUCLEOTIDE SEQUENCE [LARGE SCALE GENOMIC DNA]</scope>
    <source>
        <strain evidence="2">KCTC 12263</strain>
    </source>
</reference>
<sequence length="132" mass="15621">MKIKLDEENKQLKIDDNIKITYLMLKFVMISNIFQMLIRIFNTPVANWDLLTWLWIPIGLASFPILYYFTRLSTKEVIPLDEIQHPVPKNFFGRKRLSLKLKNGKTRHIPTNSIKEMEQIQNFINSPQKATT</sequence>
<evidence type="ECO:0000313" key="3">
    <source>
        <dbReference type="Proteomes" id="UP000051643"/>
    </source>
</evidence>
<accession>A0A0Q9ZQA2</accession>
<keyword evidence="3" id="KW-1185">Reference proteome</keyword>
<keyword evidence="1" id="KW-0472">Membrane</keyword>
<evidence type="ECO:0000313" key="2">
    <source>
        <dbReference type="EMBL" id="KRG30760.1"/>
    </source>
</evidence>
<evidence type="ECO:0000256" key="1">
    <source>
        <dbReference type="SAM" id="Phobius"/>
    </source>
</evidence>
<dbReference type="OrthoDB" id="1451744at2"/>
<protein>
    <submittedName>
        <fullName evidence="2">Uncharacterized protein</fullName>
    </submittedName>
</protein>
<comment type="caution">
    <text evidence="2">The sequence shown here is derived from an EMBL/GenBank/DDBJ whole genome shotgun (WGS) entry which is preliminary data.</text>
</comment>